<comment type="caution">
    <text evidence="2">The sequence shown here is derived from an EMBL/GenBank/DDBJ whole genome shotgun (WGS) entry which is preliminary data.</text>
</comment>
<keyword evidence="1" id="KW-0812">Transmembrane</keyword>
<reference evidence="2 3" key="1">
    <citation type="submission" date="2015-01" db="EMBL/GenBank/DDBJ databases">
        <title>Evolution of Trichinella species and genotypes.</title>
        <authorList>
            <person name="Korhonen P.K."/>
            <person name="Edoardo P."/>
            <person name="Giuseppe L.R."/>
            <person name="Gasser R.B."/>
        </authorList>
    </citation>
    <scope>NUCLEOTIDE SEQUENCE [LARGE SCALE GENOMIC DNA]</scope>
    <source>
        <strain evidence="2">ISS141</strain>
    </source>
</reference>
<gene>
    <name evidence="2" type="ORF">T4E_49</name>
</gene>
<dbReference type="AlphaFoldDB" id="A0A0V0YB69"/>
<evidence type="ECO:0000313" key="2">
    <source>
        <dbReference type="EMBL" id="KRX97001.1"/>
    </source>
</evidence>
<proteinExistence type="predicted"/>
<feature type="transmembrane region" description="Helical" evidence="1">
    <location>
        <begin position="20"/>
        <end position="40"/>
    </location>
</feature>
<keyword evidence="1" id="KW-1133">Transmembrane helix</keyword>
<sequence length="106" mass="12272">MLEYTDLSIQVNRPCDHWFSWLFCVLLFAMIRILLIADLFTLKMATANVEVPNANGRKSQLNDRYLLKLLQIIKSHKTDSFQTIAGEMCATNERCGISTRKRNEHP</sequence>
<keyword evidence="1" id="KW-0472">Membrane</keyword>
<name>A0A0V0YB69_TRIPS</name>
<evidence type="ECO:0000313" key="3">
    <source>
        <dbReference type="Proteomes" id="UP000054815"/>
    </source>
</evidence>
<dbReference type="Proteomes" id="UP000054815">
    <property type="component" value="Unassembled WGS sequence"/>
</dbReference>
<protein>
    <submittedName>
        <fullName evidence="2">Uncharacterized protein</fullName>
    </submittedName>
</protein>
<evidence type="ECO:0000256" key="1">
    <source>
        <dbReference type="SAM" id="Phobius"/>
    </source>
</evidence>
<organism evidence="2 3">
    <name type="scientific">Trichinella pseudospiralis</name>
    <name type="common">Parasitic roundworm</name>
    <dbReference type="NCBI Taxonomy" id="6337"/>
    <lineage>
        <taxon>Eukaryota</taxon>
        <taxon>Metazoa</taxon>
        <taxon>Ecdysozoa</taxon>
        <taxon>Nematoda</taxon>
        <taxon>Enoplea</taxon>
        <taxon>Dorylaimia</taxon>
        <taxon>Trichinellida</taxon>
        <taxon>Trichinellidae</taxon>
        <taxon>Trichinella</taxon>
    </lineage>
</organism>
<dbReference type="EMBL" id="JYDU01000037">
    <property type="protein sequence ID" value="KRX97001.1"/>
    <property type="molecule type" value="Genomic_DNA"/>
</dbReference>
<accession>A0A0V0YB69</accession>